<dbReference type="PANTHER" id="PTHR30543">
    <property type="entry name" value="CHROMATE REDUCTASE"/>
    <property type="match status" value="1"/>
</dbReference>
<dbReference type="InterPro" id="IPR050712">
    <property type="entry name" value="NAD(P)H-dep_reductase"/>
</dbReference>
<dbReference type="InterPro" id="IPR005025">
    <property type="entry name" value="FMN_Rdtase-like_dom"/>
</dbReference>
<dbReference type="RefSeq" id="WP_323577503.1">
    <property type="nucleotide sequence ID" value="NZ_JAYGJQ010000002.1"/>
</dbReference>
<feature type="domain" description="NADPH-dependent FMN reductase-like" evidence="1">
    <location>
        <begin position="3"/>
        <end position="143"/>
    </location>
</feature>
<evidence type="ECO:0000313" key="2">
    <source>
        <dbReference type="EMBL" id="MEA9357483.1"/>
    </source>
</evidence>
<keyword evidence="3" id="KW-1185">Reference proteome</keyword>
<name>A0ABU5VWP9_9BACT</name>
<dbReference type="InterPro" id="IPR029039">
    <property type="entry name" value="Flavoprotein-like_sf"/>
</dbReference>
<accession>A0ABU5VWP9</accession>
<organism evidence="2 3">
    <name type="scientific">Bacteriovorax antarcticus</name>
    <dbReference type="NCBI Taxonomy" id="3088717"/>
    <lineage>
        <taxon>Bacteria</taxon>
        <taxon>Pseudomonadati</taxon>
        <taxon>Bdellovibrionota</taxon>
        <taxon>Bacteriovoracia</taxon>
        <taxon>Bacteriovoracales</taxon>
        <taxon>Bacteriovoracaceae</taxon>
        <taxon>Bacteriovorax</taxon>
    </lineage>
</organism>
<sequence>MKKICVITASVGKNLELAEAIVAHLKKHGADAGLLNLVELDLPLYSTVAETRHQAEVLVAPFKDRLAADAFVFVSPEYNGSTPPVFNNFLAWVSRSTKNWRETFNAKTGVVATASAGNGIQAINIMRMQLSFIGMNIMGRQLISTMSRPAPEAEVEGICLQLLSTIPNKAL</sequence>
<dbReference type="PANTHER" id="PTHR30543:SF21">
    <property type="entry name" value="NAD(P)H-DEPENDENT FMN REDUCTASE LOT6"/>
    <property type="match status" value="1"/>
</dbReference>
<dbReference type="Pfam" id="PF03358">
    <property type="entry name" value="FMN_red"/>
    <property type="match status" value="1"/>
</dbReference>
<dbReference type="Gene3D" id="3.40.50.360">
    <property type="match status" value="1"/>
</dbReference>
<protein>
    <submittedName>
        <fullName evidence="2">NAD(P)H-dependent oxidoreductase</fullName>
        <ecNumber evidence="2">1.-.-.-</ecNumber>
    </submittedName>
</protein>
<dbReference type="GO" id="GO:0016491">
    <property type="term" value="F:oxidoreductase activity"/>
    <property type="evidence" value="ECO:0007669"/>
    <property type="project" value="UniProtKB-KW"/>
</dbReference>
<keyword evidence="2" id="KW-0560">Oxidoreductase</keyword>
<proteinExistence type="predicted"/>
<evidence type="ECO:0000259" key="1">
    <source>
        <dbReference type="Pfam" id="PF03358"/>
    </source>
</evidence>
<dbReference type="EMBL" id="JAYGJQ010000002">
    <property type="protein sequence ID" value="MEA9357483.1"/>
    <property type="molecule type" value="Genomic_DNA"/>
</dbReference>
<comment type="caution">
    <text evidence="2">The sequence shown here is derived from an EMBL/GenBank/DDBJ whole genome shotgun (WGS) entry which is preliminary data.</text>
</comment>
<evidence type="ECO:0000313" key="3">
    <source>
        <dbReference type="Proteomes" id="UP001302274"/>
    </source>
</evidence>
<gene>
    <name evidence="2" type="ORF">SHI21_14745</name>
</gene>
<dbReference type="Proteomes" id="UP001302274">
    <property type="component" value="Unassembled WGS sequence"/>
</dbReference>
<dbReference type="SUPFAM" id="SSF52218">
    <property type="entry name" value="Flavoproteins"/>
    <property type="match status" value="1"/>
</dbReference>
<reference evidence="2 3" key="1">
    <citation type="submission" date="2023-11" db="EMBL/GenBank/DDBJ databases">
        <title>A Novel Polar Bacteriovorax (B. antarcticus) Isolated from the Biocrust in Antarctica.</title>
        <authorList>
            <person name="Mun W."/>
            <person name="Choi S.Y."/>
            <person name="Mitchell R.J."/>
        </authorList>
    </citation>
    <scope>NUCLEOTIDE SEQUENCE [LARGE SCALE GENOMIC DNA]</scope>
    <source>
        <strain evidence="2 3">PP10</strain>
    </source>
</reference>
<dbReference type="EC" id="1.-.-.-" evidence="2"/>